<gene>
    <name evidence="1" type="ORF">EYUKI_209</name>
</gene>
<evidence type="ECO:0000313" key="2">
    <source>
        <dbReference type="Proteomes" id="UP000203939"/>
    </source>
</evidence>
<dbReference type="RefSeq" id="YP_009212149.1">
    <property type="nucleotide sequence ID" value="NC_028944.1"/>
</dbReference>
<dbReference type="EMBL" id="KT207918">
    <property type="protein sequence ID" value="ALA46517.1"/>
    <property type="molecule type" value="Genomic_DNA"/>
</dbReference>
<organism evidence="1 2">
    <name type="scientific">Bacillus phage Eyuki</name>
    <dbReference type="NCBI Taxonomy" id="1690431"/>
    <lineage>
        <taxon>Viruses</taxon>
        <taxon>Duplodnaviria</taxon>
        <taxon>Heunggongvirae</taxon>
        <taxon>Uroviricota</taxon>
        <taxon>Caudoviricetes</taxon>
        <taxon>Herelleviridae</taxon>
        <taxon>Bastillevirinae</taxon>
        <taxon>Wphvirus</taxon>
        <taxon>Wphvirus megatron</taxon>
    </lineage>
</organism>
<evidence type="ECO:0000313" key="1">
    <source>
        <dbReference type="EMBL" id="ALA46517.1"/>
    </source>
</evidence>
<reference evidence="1 2" key="1">
    <citation type="journal article" date="2015" name="Genome Announc.">
        <title>Genome Sequences of Two Bacillus cereus Group Bacteriophages, Eyuki and AvesoBmore.</title>
        <authorList>
            <person name="Erill I."/>
            <person name="Caruso S.M."/>
        </authorList>
    </citation>
    <scope>NUCLEOTIDE SEQUENCE [LARGE SCALE GENOMIC DNA]</scope>
</reference>
<name>A0A0K2FKG5_9CAUD</name>
<dbReference type="Proteomes" id="UP000203939">
    <property type="component" value="Segment"/>
</dbReference>
<sequence length="88" mass="10302">MSTNYTIACHTCKKKIDLSFQSYSREFIAKVAGDMLMYTHISHHMQIVHDTLGWDADYDSMVSLVDSYEDFGYTEVKMYIDRVTNEEE</sequence>
<dbReference type="KEGG" id="vg:26638437"/>
<accession>A0A0K2FKG5</accession>
<proteinExistence type="predicted"/>
<protein>
    <submittedName>
        <fullName evidence="1">Uncharacterized protein</fullName>
    </submittedName>
</protein>